<dbReference type="RefSeq" id="WP_076200319.1">
    <property type="nucleotide sequence ID" value="NZ_CP019236.1"/>
</dbReference>
<protein>
    <recommendedName>
        <fullName evidence="1">Tip attachment protein J central straight fiber domain-containing protein</fullName>
    </recommendedName>
</protein>
<reference evidence="2 3" key="1">
    <citation type="submission" date="2017-01" db="EMBL/GenBank/DDBJ databases">
        <authorList>
            <person name="Mah S.A."/>
            <person name="Swanson W.J."/>
            <person name="Moy G.W."/>
            <person name="Vacquier V.D."/>
        </authorList>
    </citation>
    <scope>NUCLEOTIDE SEQUENCE [LARGE SCALE GENOMIC DNA]</scope>
    <source>
        <strain evidence="2 3">DCY110</strain>
    </source>
</reference>
<dbReference type="Pfam" id="PF09327">
    <property type="entry name" value="Phage_Tail_Tip"/>
    <property type="match status" value="1"/>
</dbReference>
<dbReference type="STRING" id="1842727.RD110_15565"/>
<gene>
    <name evidence="2" type="ORF">RD110_15565</name>
</gene>
<evidence type="ECO:0000313" key="2">
    <source>
        <dbReference type="EMBL" id="APW38440.1"/>
    </source>
</evidence>
<sequence>MIDDRKDLPSPDSPNFLGRVREVLQTYMGSQGDPLKRGVMIGDLTDAGIVALRPGYKGGKYPIAGIGDAIGTGLQGPAGPPGPATPYEPDLTPPPTPTGFAVSSAISNIFIEHDAPAYTQGHGHARTVVYGVVYSGGALPVFDDAAEITEFNGTVFAYATNPATTWHLWIKWRSVDGVLSATPAGGVNGLTTTTGQDVSKLVLAMTGPGNPFTVVPAEVTLPDGSVVPAGTYTADAFIHNGQITNAKIANLAVDNAKIANLSVSKLTAGSIAVGQYIQSTSFVSGSSGWRIHGNGTAEFANAIVRGAIYATSGTFTGTLNASTINGGTINGTTVSASTINGGTINATQLNSVYVASAYITGAQLDIYGDGGTGYGYIRNVGKWWGDGNNGWVFSRNGNDGSVFAEIKAGAGRIWMASWGDYGIQFPGILMTGGGLTISQVDVINTLNVAGNAITVPVAVYTSGGFAPVAGVWTSAQAVGFNCSGGAIQVLGLVNFFPEGGAEGSSPGSCVLGLYRDGAQLQVSNTTAPGNLVGMIVDYPGAGYHVYELRVITGGASGTISNRTISLLEVKR</sequence>
<keyword evidence="3" id="KW-1185">Reference proteome</keyword>
<dbReference type="KEGG" id="rhy:RD110_15565"/>
<dbReference type="Proteomes" id="UP000186609">
    <property type="component" value="Chromosome"/>
</dbReference>
<dbReference type="EMBL" id="CP019236">
    <property type="protein sequence ID" value="APW38440.1"/>
    <property type="molecule type" value="Genomic_DNA"/>
</dbReference>
<proteinExistence type="predicted"/>
<dbReference type="InterPro" id="IPR015406">
    <property type="entry name" value="GpJ_CSF"/>
</dbReference>
<organism evidence="2 3">
    <name type="scientific">Rhodoferax koreensis</name>
    <dbReference type="NCBI Taxonomy" id="1842727"/>
    <lineage>
        <taxon>Bacteria</taxon>
        <taxon>Pseudomonadati</taxon>
        <taxon>Pseudomonadota</taxon>
        <taxon>Betaproteobacteria</taxon>
        <taxon>Burkholderiales</taxon>
        <taxon>Comamonadaceae</taxon>
        <taxon>Rhodoferax</taxon>
    </lineage>
</organism>
<dbReference type="OrthoDB" id="8641246at2"/>
<dbReference type="AlphaFoldDB" id="A0A1P8JXF9"/>
<evidence type="ECO:0000259" key="1">
    <source>
        <dbReference type="Pfam" id="PF09327"/>
    </source>
</evidence>
<feature type="domain" description="Tip attachment protein J central straight fiber" evidence="1">
    <location>
        <begin position="234"/>
        <end position="314"/>
    </location>
</feature>
<evidence type="ECO:0000313" key="3">
    <source>
        <dbReference type="Proteomes" id="UP000186609"/>
    </source>
</evidence>
<name>A0A1P8JXF9_9BURK</name>
<accession>A0A1P8JXF9</accession>